<comment type="caution">
    <text evidence="3">The sequence shown here is derived from an EMBL/GenBank/DDBJ whole genome shotgun (WGS) entry which is preliminary data.</text>
</comment>
<dbReference type="EMBL" id="FQVY01000002">
    <property type="protein sequence ID" value="SHG06248.1"/>
    <property type="molecule type" value="Genomic_DNA"/>
</dbReference>
<dbReference type="Gene3D" id="3.90.230.10">
    <property type="entry name" value="Creatinase/methionine aminopeptidase superfamily"/>
    <property type="match status" value="1"/>
</dbReference>
<dbReference type="Pfam" id="PF00557">
    <property type="entry name" value="Peptidase_M24"/>
    <property type="match status" value="1"/>
</dbReference>
<dbReference type="EMBL" id="WWVX01000009">
    <property type="protein sequence ID" value="MZL70705.1"/>
    <property type="molecule type" value="Genomic_DNA"/>
</dbReference>
<dbReference type="AlphaFoldDB" id="A0AAQ1MCX1"/>
<evidence type="ECO:0000313" key="2">
    <source>
        <dbReference type="EMBL" id="MZL70705.1"/>
    </source>
</evidence>
<dbReference type="RefSeq" id="WP_021660612.1">
    <property type="nucleotide sequence ID" value="NZ_FQVY01000002.1"/>
</dbReference>
<dbReference type="PANTHER" id="PTHR46112">
    <property type="entry name" value="AMINOPEPTIDASE"/>
    <property type="match status" value="1"/>
</dbReference>
<evidence type="ECO:0000313" key="3">
    <source>
        <dbReference type="EMBL" id="SHG06248.1"/>
    </source>
</evidence>
<keyword evidence="5" id="KW-1185">Reference proteome</keyword>
<dbReference type="InterPro" id="IPR050659">
    <property type="entry name" value="Peptidase_M24B"/>
</dbReference>
<dbReference type="SUPFAM" id="SSF55920">
    <property type="entry name" value="Creatinase/aminopeptidase"/>
    <property type="match status" value="1"/>
</dbReference>
<dbReference type="InterPro" id="IPR036005">
    <property type="entry name" value="Creatinase/aminopeptidase-like"/>
</dbReference>
<reference evidence="4" key="2">
    <citation type="submission" date="2016-11" db="EMBL/GenBank/DDBJ databases">
        <authorList>
            <person name="Jaros S."/>
            <person name="Januszkiewicz K."/>
            <person name="Wedrychowicz H."/>
        </authorList>
    </citation>
    <scope>NUCLEOTIDE SEQUENCE [LARGE SCALE GENOMIC DNA]</scope>
    <source>
        <strain evidence="4">DSM 4029</strain>
    </source>
</reference>
<sequence>MSTVDCLRCNREAQQIAKRAFAEVARQICPGMTEREIKRRVEMLLIQYGSDSFWRYGIGATVHVGPRTTLSGSARTYRVTDLAVQPNDCVVMDLAPSRSFYWGDYARTVFLEEGRPITEPEELTIPAFREGLEAEIELHRTLRRIARPDMTFAELYWRMSEELRGLGFENLDFSCNLGHSVELDAKNRRFIDENCHQPLSACEAFTFEPHIRRPTGRYGFKREDMYAFGKGGKLEVL</sequence>
<dbReference type="Proteomes" id="UP000184089">
    <property type="component" value="Unassembled WGS sequence"/>
</dbReference>
<reference evidence="3" key="1">
    <citation type="submission" date="2016-11" db="EMBL/GenBank/DDBJ databases">
        <authorList>
            <person name="Varghese N."/>
            <person name="Submissions S."/>
        </authorList>
    </citation>
    <scope>NUCLEOTIDE SEQUENCE</scope>
    <source>
        <strain evidence="3">DSM 4029</strain>
    </source>
</reference>
<feature type="domain" description="Peptidase M24" evidence="1">
    <location>
        <begin position="9"/>
        <end position="227"/>
    </location>
</feature>
<gene>
    <name evidence="2" type="ORF">GT747_13185</name>
    <name evidence="3" type="ORF">SAMN05444424_1330</name>
</gene>
<dbReference type="CDD" id="cd01066">
    <property type="entry name" value="APP_MetAP"/>
    <property type="match status" value="1"/>
</dbReference>
<reference evidence="2 5" key="3">
    <citation type="journal article" date="2019" name="Nat. Med.">
        <title>A library of human gut bacterial isolates paired with longitudinal multiomics data enables mechanistic microbiome research.</title>
        <authorList>
            <person name="Poyet M."/>
            <person name="Groussin M."/>
            <person name="Gibbons S.M."/>
            <person name="Avila-Pacheco J."/>
            <person name="Jiang X."/>
            <person name="Kearney S.M."/>
            <person name="Perrotta A.R."/>
            <person name="Berdy B."/>
            <person name="Zhao S."/>
            <person name="Lieberman T.D."/>
            <person name="Swanson P.K."/>
            <person name="Smith M."/>
            <person name="Roesemann S."/>
            <person name="Alexander J.E."/>
            <person name="Rich S.A."/>
            <person name="Livny J."/>
            <person name="Vlamakis H."/>
            <person name="Clish C."/>
            <person name="Bullock K."/>
            <person name="Deik A."/>
            <person name="Scott J."/>
            <person name="Pierce K.A."/>
            <person name="Xavier R.J."/>
            <person name="Alm E.J."/>
        </authorList>
    </citation>
    <scope>NUCLEOTIDE SEQUENCE [LARGE SCALE GENOMIC DNA]</scope>
    <source>
        <strain evidence="2 5">BIOML-A2</strain>
    </source>
</reference>
<evidence type="ECO:0000313" key="4">
    <source>
        <dbReference type="Proteomes" id="UP000184089"/>
    </source>
</evidence>
<dbReference type="InterPro" id="IPR000994">
    <property type="entry name" value="Pept_M24"/>
</dbReference>
<dbReference type="Proteomes" id="UP000474718">
    <property type="component" value="Unassembled WGS sequence"/>
</dbReference>
<accession>A0AAQ1MCX1</accession>
<dbReference type="PANTHER" id="PTHR46112:SF2">
    <property type="entry name" value="XAA-PRO AMINOPEPTIDASE P-RELATED"/>
    <property type="match status" value="1"/>
</dbReference>
<evidence type="ECO:0000313" key="5">
    <source>
        <dbReference type="Proteomes" id="UP000474718"/>
    </source>
</evidence>
<proteinExistence type="predicted"/>
<evidence type="ECO:0000259" key="1">
    <source>
        <dbReference type="Pfam" id="PF00557"/>
    </source>
</evidence>
<protein>
    <submittedName>
        <fullName evidence="2">M24 family metallopeptidase</fullName>
    </submittedName>
    <submittedName>
        <fullName evidence="3">Metallopeptidase family M24</fullName>
    </submittedName>
</protein>
<name>A0AAQ1MCX1_9FIRM</name>
<organism evidence="3 4">
    <name type="scientific">Bittarella massiliensis</name>
    <name type="common">ex Durand et al. 2017</name>
    <dbReference type="NCBI Taxonomy" id="1720313"/>
    <lineage>
        <taxon>Bacteria</taxon>
        <taxon>Bacillati</taxon>
        <taxon>Bacillota</taxon>
        <taxon>Clostridia</taxon>
        <taxon>Eubacteriales</taxon>
        <taxon>Oscillospiraceae</taxon>
        <taxon>Bittarella (ex Durand et al. 2017)</taxon>
    </lineage>
</organism>